<dbReference type="Proteomes" id="UP000502260">
    <property type="component" value="Chromosome"/>
</dbReference>
<reference evidence="2" key="1">
    <citation type="submission" date="2020-03" db="EMBL/GenBank/DDBJ databases">
        <title>Complete genome sequence of sulfur-oxidizing bacterium skT11.</title>
        <authorList>
            <person name="Kanda M."/>
            <person name="Kojima H."/>
            <person name="Fukui M."/>
        </authorList>
    </citation>
    <scope>NUCLEOTIDE SEQUENCE [LARGE SCALE GENOMIC DNA]</scope>
    <source>
        <strain evidence="2">skT11</strain>
    </source>
</reference>
<dbReference type="KEGG" id="slac:SKTS_18870"/>
<organism evidence="1 2">
    <name type="scientific">Sulfurimicrobium lacus</name>
    <dbReference type="NCBI Taxonomy" id="2715678"/>
    <lineage>
        <taxon>Bacteria</taxon>
        <taxon>Pseudomonadati</taxon>
        <taxon>Pseudomonadota</taxon>
        <taxon>Betaproteobacteria</taxon>
        <taxon>Nitrosomonadales</taxon>
        <taxon>Sulfuricellaceae</taxon>
        <taxon>Sulfurimicrobium</taxon>
    </lineage>
</organism>
<evidence type="ECO:0000313" key="1">
    <source>
        <dbReference type="EMBL" id="BCB27001.1"/>
    </source>
</evidence>
<keyword evidence="2" id="KW-1185">Reference proteome</keyword>
<evidence type="ECO:0000313" key="2">
    <source>
        <dbReference type="Proteomes" id="UP000502260"/>
    </source>
</evidence>
<protein>
    <submittedName>
        <fullName evidence="1">Uncharacterized protein</fullName>
    </submittedName>
</protein>
<name>A0A6F8VCX6_9PROT</name>
<proteinExistence type="predicted"/>
<accession>A0A6F8VCX6</accession>
<dbReference type="AlphaFoldDB" id="A0A6F8VCX6"/>
<sequence>MNVDSALATVVPQKMSKNATLAIYDFFITAPAYDEIFMRLNVELRGAPKARPSDRRE</sequence>
<dbReference type="EMBL" id="AP022853">
    <property type="protein sequence ID" value="BCB27001.1"/>
    <property type="molecule type" value="Genomic_DNA"/>
</dbReference>
<gene>
    <name evidence="1" type="ORF">SKTS_18870</name>
</gene>